<evidence type="ECO:0000313" key="7">
    <source>
        <dbReference type="EMBL" id="PIM95844.1"/>
    </source>
</evidence>
<evidence type="ECO:0000313" key="8">
    <source>
        <dbReference type="EMBL" id="PIM95965.1"/>
    </source>
</evidence>
<reference evidence="8 9" key="1">
    <citation type="submission" date="2017-09" db="EMBL/GenBank/DDBJ databases">
        <authorList>
            <person name="Campbell M.A."/>
            <person name="Lukasik P."/>
            <person name="Simon C."/>
            <person name="McCutcheon J.P."/>
        </authorList>
    </citation>
    <scope>NUCLEOTIDE SEQUENCE [LARGE SCALE GENOMIC DNA]</scope>
    <source>
        <strain evidence="8 9">MAGTDC</strain>
    </source>
</reference>
<dbReference type="Pfam" id="PF00573">
    <property type="entry name" value="Ribosomal_L4"/>
    <property type="match status" value="1"/>
</dbReference>
<dbReference type="InterPro" id="IPR013005">
    <property type="entry name" value="Ribosomal_uL4-like"/>
</dbReference>
<organism evidence="8 9">
    <name type="scientific">Candidatus Hodgkinia cicadicola</name>
    <dbReference type="NCBI Taxonomy" id="573658"/>
    <lineage>
        <taxon>Bacteria</taxon>
        <taxon>Pseudomonadati</taxon>
        <taxon>Pseudomonadota</taxon>
        <taxon>Alphaproteobacteria</taxon>
        <taxon>Hyphomicrobiales</taxon>
        <taxon>Candidatus Hodgkinia</taxon>
    </lineage>
</organism>
<gene>
    <name evidence="8" type="primary">rplD</name>
    <name evidence="7" type="ORF">magtdc_196</name>
    <name evidence="6" type="ORF">magtdc_273</name>
    <name evidence="8" type="ORF">magtdc_98</name>
</gene>
<sequence length="160" mass="18666">MDKRRWYVSYIKIRSDSEYSNKKLYKQKGMGVARHSTKSVSQFKGGYKYSAIKKIKRSKTNKRYRDIAIRSVLVEKVKDGKLLLINRLTNVRNLVVSGLLIHTSDEDKQIIYATKIGFCCIHWSKLDISSLIKTKQLLFTDLAMNKLCNTLESRWQLITN</sequence>
<name>A0ABX4MJY2_9HYPH</name>
<dbReference type="InterPro" id="IPR023574">
    <property type="entry name" value="Ribosomal_uL4_dom_sf"/>
</dbReference>
<comment type="caution">
    <text evidence="8">The sequence shown here is derived from an EMBL/GenBank/DDBJ whole genome shotgun (WGS) entry which is preliminary data.</text>
</comment>
<dbReference type="RefSeq" id="WP_192572898.1">
    <property type="nucleotide sequence ID" value="NZ_CM008771.1"/>
</dbReference>
<evidence type="ECO:0000256" key="5">
    <source>
        <dbReference type="ARBA" id="ARBA00035462"/>
    </source>
</evidence>
<evidence type="ECO:0000256" key="4">
    <source>
        <dbReference type="ARBA" id="ARBA00035244"/>
    </source>
</evidence>
<dbReference type="EMBL" id="NXGO01000030">
    <property type="protein sequence ID" value="PIM95844.1"/>
    <property type="molecule type" value="Genomic_DNA"/>
</dbReference>
<comment type="similarity">
    <text evidence="1">Belongs to the universal ribosomal protein uL4 family.</text>
</comment>
<dbReference type="EMBL" id="NXGO01000096">
    <property type="protein sequence ID" value="PIM95534.1"/>
    <property type="molecule type" value="Genomic_DNA"/>
</dbReference>
<dbReference type="Gene3D" id="3.40.1370.10">
    <property type="match status" value="1"/>
</dbReference>
<keyword evidence="2" id="KW-0689">Ribosomal protein</keyword>
<dbReference type="PANTHER" id="PTHR10746:SF6">
    <property type="entry name" value="LARGE RIBOSOMAL SUBUNIT PROTEIN UL4M"/>
    <property type="match status" value="1"/>
</dbReference>
<evidence type="ECO:0000256" key="2">
    <source>
        <dbReference type="ARBA" id="ARBA00022980"/>
    </source>
</evidence>
<dbReference type="InterPro" id="IPR002136">
    <property type="entry name" value="Ribosomal_uL4"/>
</dbReference>
<evidence type="ECO:0000256" key="3">
    <source>
        <dbReference type="ARBA" id="ARBA00023274"/>
    </source>
</evidence>
<dbReference type="PANTHER" id="PTHR10746">
    <property type="entry name" value="50S RIBOSOMAL PROTEIN L4"/>
    <property type="match status" value="1"/>
</dbReference>
<protein>
    <recommendedName>
        <fullName evidence="4">Large ribosomal subunit protein uL4</fullName>
    </recommendedName>
    <alternativeName>
        <fullName evidence="5">50S ribosomal protein L4</fullName>
    </alternativeName>
</protein>
<evidence type="ECO:0000256" key="1">
    <source>
        <dbReference type="ARBA" id="ARBA00010528"/>
    </source>
</evidence>
<dbReference type="Proteomes" id="UP000230981">
    <property type="component" value="Unassembled WGS sequence"/>
</dbReference>
<dbReference type="SUPFAM" id="SSF52166">
    <property type="entry name" value="Ribosomal protein L4"/>
    <property type="match status" value="1"/>
</dbReference>
<evidence type="ECO:0000313" key="9">
    <source>
        <dbReference type="Proteomes" id="UP000230981"/>
    </source>
</evidence>
<accession>A0ABX4MJY2</accession>
<keyword evidence="9" id="KW-1185">Reference proteome</keyword>
<dbReference type="EMBL" id="NXGO01000011">
    <property type="protein sequence ID" value="PIM95965.1"/>
    <property type="molecule type" value="Genomic_DNA"/>
</dbReference>
<keyword evidence="3" id="KW-0687">Ribonucleoprotein</keyword>
<evidence type="ECO:0000313" key="6">
    <source>
        <dbReference type="EMBL" id="PIM95534.1"/>
    </source>
</evidence>
<proteinExistence type="inferred from homology"/>